<dbReference type="SMART" id="SM01152">
    <property type="entry name" value="DUF167"/>
    <property type="match status" value="1"/>
</dbReference>
<evidence type="ECO:0000256" key="3">
    <source>
        <dbReference type="SAM" id="SignalP"/>
    </source>
</evidence>
<organism evidence="4 5">
    <name type="scientific">Muraenolepis orangiensis</name>
    <name type="common">Patagonian moray cod</name>
    <dbReference type="NCBI Taxonomy" id="630683"/>
    <lineage>
        <taxon>Eukaryota</taxon>
        <taxon>Metazoa</taxon>
        <taxon>Chordata</taxon>
        <taxon>Craniata</taxon>
        <taxon>Vertebrata</taxon>
        <taxon>Euteleostomi</taxon>
        <taxon>Actinopterygii</taxon>
        <taxon>Neopterygii</taxon>
        <taxon>Teleostei</taxon>
        <taxon>Neoteleostei</taxon>
        <taxon>Acanthomorphata</taxon>
        <taxon>Zeiogadaria</taxon>
        <taxon>Gadariae</taxon>
        <taxon>Gadiformes</taxon>
        <taxon>Muraenolepidoidei</taxon>
        <taxon>Muraenolepididae</taxon>
        <taxon>Muraenolepis</taxon>
    </lineage>
</organism>
<dbReference type="InterPro" id="IPR036591">
    <property type="entry name" value="YggU-like_sf"/>
</dbReference>
<comment type="similarity">
    <text evidence="1">Belongs to the UPF0235 family.</text>
</comment>
<dbReference type="NCBIfam" id="TIGR00251">
    <property type="entry name" value="DUF167 family protein"/>
    <property type="match status" value="1"/>
</dbReference>
<dbReference type="SUPFAM" id="SSF69786">
    <property type="entry name" value="YggU-like"/>
    <property type="match status" value="1"/>
</dbReference>
<dbReference type="GO" id="GO:0005737">
    <property type="term" value="C:cytoplasm"/>
    <property type="evidence" value="ECO:0007669"/>
    <property type="project" value="TreeGrafter"/>
</dbReference>
<evidence type="ECO:0000313" key="5">
    <source>
        <dbReference type="Proteomes" id="UP001148018"/>
    </source>
</evidence>
<evidence type="ECO:0000256" key="2">
    <source>
        <dbReference type="SAM" id="MobiDB-lite"/>
    </source>
</evidence>
<dbReference type="EMBL" id="JANIIK010000110">
    <property type="protein sequence ID" value="KAJ3597080.1"/>
    <property type="molecule type" value="Genomic_DNA"/>
</dbReference>
<feature type="signal peptide" evidence="3">
    <location>
        <begin position="1"/>
        <end position="20"/>
    </location>
</feature>
<evidence type="ECO:0000256" key="1">
    <source>
        <dbReference type="ARBA" id="ARBA00010364"/>
    </source>
</evidence>
<feature type="chain" id="PRO_5040296248" evidence="3">
    <location>
        <begin position="21"/>
        <end position="181"/>
    </location>
</feature>
<dbReference type="Gene3D" id="3.30.1200.10">
    <property type="entry name" value="YggU-like"/>
    <property type="match status" value="1"/>
</dbReference>
<dbReference type="Proteomes" id="UP001148018">
    <property type="component" value="Unassembled WGS sequence"/>
</dbReference>
<dbReference type="Pfam" id="PF02594">
    <property type="entry name" value="DUF167"/>
    <property type="match status" value="1"/>
</dbReference>
<sequence length="181" mass="19617">MIRRFPLLTHHFLIWSFTSSRSINNNNNNYNNADHSPCRGEGITSSGEHQMSKRDKAGKKGRNGKNPPRCPTETPATSHVVLVPVTRDRTGAVMVSVRAKPGAKHNAITDVSSDAVGVAIAAAPTDGEANAELLWYLAQVLQLKKSQLLLDKGSRSRNKTVTVGSSLSPEEVLHRLKEAAS</sequence>
<evidence type="ECO:0000313" key="4">
    <source>
        <dbReference type="EMBL" id="KAJ3597080.1"/>
    </source>
</evidence>
<dbReference type="PANTHER" id="PTHR13420:SF7">
    <property type="entry name" value="UPF0235 PROTEIN C15ORF40"/>
    <property type="match status" value="1"/>
</dbReference>
<dbReference type="HAMAP" id="MF_00634">
    <property type="entry name" value="UPF0235"/>
    <property type="match status" value="1"/>
</dbReference>
<dbReference type="InterPro" id="IPR003746">
    <property type="entry name" value="DUF167"/>
</dbReference>
<keyword evidence="5" id="KW-1185">Reference proteome</keyword>
<gene>
    <name evidence="4" type="ORF">NHX12_003480</name>
</gene>
<dbReference type="AlphaFoldDB" id="A0A9Q0E1H0"/>
<feature type="region of interest" description="Disordered" evidence="2">
    <location>
        <begin position="28"/>
        <end position="77"/>
    </location>
</feature>
<accession>A0A9Q0E1H0</accession>
<proteinExistence type="inferred from homology"/>
<reference evidence="4" key="1">
    <citation type="submission" date="2022-07" db="EMBL/GenBank/DDBJ databases">
        <title>Chromosome-level genome of Muraenolepis orangiensis.</title>
        <authorList>
            <person name="Kim J."/>
        </authorList>
    </citation>
    <scope>NUCLEOTIDE SEQUENCE</scope>
    <source>
        <strain evidence="4">KU_S4_2022</strain>
        <tissue evidence="4">Muscle</tissue>
    </source>
</reference>
<dbReference type="OrthoDB" id="244097at2759"/>
<dbReference type="PANTHER" id="PTHR13420">
    <property type="entry name" value="UPF0235 PROTEIN C15ORF40"/>
    <property type="match status" value="1"/>
</dbReference>
<keyword evidence="3" id="KW-0732">Signal</keyword>
<protein>
    <submittedName>
        <fullName evidence="4">Uncharacterized protein</fullName>
    </submittedName>
</protein>
<comment type="caution">
    <text evidence="4">The sequence shown here is derived from an EMBL/GenBank/DDBJ whole genome shotgun (WGS) entry which is preliminary data.</text>
</comment>
<name>A0A9Q0E1H0_9TELE</name>